<organism evidence="1 2">
    <name type="scientific">Chitinophaga qingshengii</name>
    <dbReference type="NCBI Taxonomy" id="1569794"/>
    <lineage>
        <taxon>Bacteria</taxon>
        <taxon>Pseudomonadati</taxon>
        <taxon>Bacteroidota</taxon>
        <taxon>Chitinophagia</taxon>
        <taxon>Chitinophagales</taxon>
        <taxon>Chitinophagaceae</taxon>
        <taxon>Chitinophaga</taxon>
    </lineage>
</organism>
<evidence type="ECO:0000313" key="2">
    <source>
        <dbReference type="Proteomes" id="UP000659124"/>
    </source>
</evidence>
<dbReference type="Pfam" id="PF04237">
    <property type="entry name" value="YjbR"/>
    <property type="match status" value="1"/>
</dbReference>
<dbReference type="Proteomes" id="UP000659124">
    <property type="component" value="Unassembled WGS sequence"/>
</dbReference>
<dbReference type="PANTHER" id="PTHR35145">
    <property type="entry name" value="CYTOPLASMIC PROTEIN-RELATED"/>
    <property type="match status" value="1"/>
</dbReference>
<dbReference type="RefSeq" id="WP_188088023.1">
    <property type="nucleotide sequence ID" value="NZ_JACVFC010000001.1"/>
</dbReference>
<protein>
    <submittedName>
        <fullName evidence="1">MmcQ/YjbR family DNA-binding protein</fullName>
    </submittedName>
</protein>
<sequence>MFDNALDFCQSLPAVTTEKKWDNELRFFVGEKLFCMISLDPPYRVSFKCSTSHYHKLIARPGIIPMPHLARYHWVQLKQQDIMPGAELEQFLHEAYDLILETLPPYEQEAIRKQRSISA</sequence>
<name>A0ABR7TPM9_9BACT</name>
<evidence type="ECO:0000313" key="1">
    <source>
        <dbReference type="EMBL" id="MBC9930984.1"/>
    </source>
</evidence>
<dbReference type="EMBL" id="JACVFC010000001">
    <property type="protein sequence ID" value="MBC9930984.1"/>
    <property type="molecule type" value="Genomic_DNA"/>
</dbReference>
<dbReference type="GO" id="GO:0003677">
    <property type="term" value="F:DNA binding"/>
    <property type="evidence" value="ECO:0007669"/>
    <property type="project" value="UniProtKB-KW"/>
</dbReference>
<dbReference type="InterPro" id="IPR058532">
    <property type="entry name" value="YjbR/MT2646/Rv2570-like"/>
</dbReference>
<dbReference type="Gene3D" id="3.90.1150.30">
    <property type="match status" value="1"/>
</dbReference>
<dbReference type="PANTHER" id="PTHR35145:SF1">
    <property type="entry name" value="CYTOPLASMIC PROTEIN"/>
    <property type="match status" value="1"/>
</dbReference>
<dbReference type="InterPro" id="IPR007351">
    <property type="entry name" value="YjbR"/>
</dbReference>
<keyword evidence="1" id="KW-0238">DNA-binding</keyword>
<comment type="caution">
    <text evidence="1">The sequence shown here is derived from an EMBL/GenBank/DDBJ whole genome shotgun (WGS) entry which is preliminary data.</text>
</comment>
<keyword evidence="2" id="KW-1185">Reference proteome</keyword>
<gene>
    <name evidence="1" type="ORF">ICL07_11395</name>
</gene>
<dbReference type="SUPFAM" id="SSF142906">
    <property type="entry name" value="YjbR-like"/>
    <property type="match status" value="1"/>
</dbReference>
<proteinExistence type="predicted"/>
<dbReference type="InterPro" id="IPR038056">
    <property type="entry name" value="YjbR-like_sf"/>
</dbReference>
<accession>A0ABR7TPM9</accession>
<reference evidence="1 2" key="1">
    <citation type="submission" date="2020-09" db="EMBL/GenBank/DDBJ databases">
        <title>Genome sequences of type strains of Chitinophaga qingshengii and Chitinophaga varians.</title>
        <authorList>
            <person name="Kittiwongwattana C."/>
        </authorList>
    </citation>
    <scope>NUCLEOTIDE SEQUENCE [LARGE SCALE GENOMIC DNA]</scope>
    <source>
        <strain evidence="1 2">JCM 30026</strain>
    </source>
</reference>